<reference evidence="3" key="3">
    <citation type="submission" date="2024-06" db="EMBL/GenBank/DDBJ databases">
        <authorList>
            <person name="Zeng C."/>
        </authorList>
    </citation>
    <scope>NUCLEOTIDE SEQUENCE [LARGE SCALE GENOMIC DNA]</scope>
    <source>
        <strain evidence="3">ZCY20-5</strain>
    </source>
</reference>
<evidence type="ECO:0000313" key="2">
    <source>
        <dbReference type="EMBL" id="WOC31162.1"/>
    </source>
</evidence>
<keyword evidence="1" id="KW-1133">Transmembrane helix</keyword>
<keyword evidence="1" id="KW-0472">Membrane</keyword>
<dbReference type="EMBL" id="CP135996">
    <property type="protein sequence ID" value="WOC31162.1"/>
    <property type="molecule type" value="Genomic_DNA"/>
</dbReference>
<keyword evidence="1" id="KW-0812">Transmembrane</keyword>
<organism evidence="2 3">
    <name type="scientific">Caproicibacterium argilliputei</name>
    <dbReference type="NCBI Taxonomy" id="3030016"/>
    <lineage>
        <taxon>Bacteria</taxon>
        <taxon>Bacillati</taxon>
        <taxon>Bacillota</taxon>
        <taxon>Clostridia</taxon>
        <taxon>Eubacteriales</taxon>
        <taxon>Oscillospiraceae</taxon>
        <taxon>Caproicibacterium</taxon>
    </lineage>
</organism>
<evidence type="ECO:0008006" key="4">
    <source>
        <dbReference type="Google" id="ProtNLM"/>
    </source>
</evidence>
<name>A0AA97D7Y7_9FIRM</name>
<accession>A0AA97D7Y7</accession>
<dbReference type="RefSeq" id="WP_275844033.1">
    <property type="nucleotide sequence ID" value="NZ_CP135996.1"/>
</dbReference>
<gene>
    <name evidence="2" type="ORF">PXC00_07965</name>
</gene>
<proteinExistence type="predicted"/>
<dbReference type="Proteomes" id="UP001300604">
    <property type="component" value="Chromosome"/>
</dbReference>
<dbReference type="KEGG" id="carl:PXC00_07965"/>
<reference evidence="2 3" key="1">
    <citation type="submission" date="2024-06" db="EMBL/GenBank/DDBJ databases">
        <title>Caproicibacterium argilliputei sp. nov, a novel caproic acid producing anaerobic bacterium isolated from pit mud.</title>
        <authorList>
            <person name="Xia S."/>
        </authorList>
    </citation>
    <scope>NUCLEOTIDE SEQUENCE [LARGE SCALE GENOMIC DNA]</scope>
    <source>
        <strain evidence="2 3">ZCY20-5</strain>
    </source>
</reference>
<evidence type="ECO:0000256" key="1">
    <source>
        <dbReference type="SAM" id="Phobius"/>
    </source>
</evidence>
<reference evidence="3" key="2">
    <citation type="submission" date="2024-06" db="EMBL/GenBank/DDBJ databases">
        <title>Caproicibacterium argilliputei sp. nov, a novel caproic acid producing anaerobic bacterium isolated from pit mud.</title>
        <authorList>
            <person name="Zeng C."/>
        </authorList>
    </citation>
    <scope>NUCLEOTIDE SEQUENCE [LARGE SCALE GENOMIC DNA]</scope>
    <source>
        <strain evidence="3">ZCY20-5</strain>
    </source>
</reference>
<evidence type="ECO:0000313" key="3">
    <source>
        <dbReference type="Proteomes" id="UP001300604"/>
    </source>
</evidence>
<feature type="transmembrane region" description="Helical" evidence="1">
    <location>
        <begin position="134"/>
        <end position="158"/>
    </location>
</feature>
<keyword evidence="3" id="KW-1185">Reference proteome</keyword>
<dbReference type="AlphaFoldDB" id="A0AA97D7Y7"/>
<sequence>MRYCANCHVLCEKECPVCGNRRLEEPQAETPVRLATAQGAKSGMLEGLLQDHGVPYEKRPAVSAGNTGAEVYNFYVPCCRWREAEELRNVVFPSPETEAAPDQSLEPEGKPQTYRVKGEVFEVMPRRKRMFWRAFSAILFILLVAGVVFASDAAAGWLKGFFA</sequence>
<protein>
    <recommendedName>
        <fullName evidence="4">DUF2007 domain-containing protein</fullName>
    </recommendedName>
</protein>